<feature type="compositionally biased region" description="Basic and acidic residues" evidence="1">
    <location>
        <begin position="84"/>
        <end position="97"/>
    </location>
</feature>
<sequence length="97" mass="11286">MKACNGGVEIYGMNEEGVLKFWYCYLDGDKKSIRGSGLSFPKFLLVRYGETKGNDMIWDKRYGEWCNENSCPDTPTSKFTSIQEDYKPRPKDYPFKD</sequence>
<name>A0ABQ5GZ61_9ASTR</name>
<organism evidence="2 3">
    <name type="scientific">Tanacetum coccineum</name>
    <dbReference type="NCBI Taxonomy" id="301880"/>
    <lineage>
        <taxon>Eukaryota</taxon>
        <taxon>Viridiplantae</taxon>
        <taxon>Streptophyta</taxon>
        <taxon>Embryophyta</taxon>
        <taxon>Tracheophyta</taxon>
        <taxon>Spermatophyta</taxon>
        <taxon>Magnoliopsida</taxon>
        <taxon>eudicotyledons</taxon>
        <taxon>Gunneridae</taxon>
        <taxon>Pentapetalae</taxon>
        <taxon>asterids</taxon>
        <taxon>campanulids</taxon>
        <taxon>Asterales</taxon>
        <taxon>Asteraceae</taxon>
        <taxon>Asteroideae</taxon>
        <taxon>Anthemideae</taxon>
        <taxon>Anthemidinae</taxon>
        <taxon>Tanacetum</taxon>
    </lineage>
</organism>
<evidence type="ECO:0000313" key="2">
    <source>
        <dbReference type="EMBL" id="GJT80599.1"/>
    </source>
</evidence>
<dbReference type="EMBL" id="BQNB010019008">
    <property type="protein sequence ID" value="GJT80599.1"/>
    <property type="molecule type" value="Genomic_DNA"/>
</dbReference>
<keyword evidence="3" id="KW-1185">Reference proteome</keyword>
<evidence type="ECO:0000313" key="3">
    <source>
        <dbReference type="Proteomes" id="UP001151760"/>
    </source>
</evidence>
<protein>
    <submittedName>
        <fullName evidence="2">Uncharacterized protein</fullName>
    </submittedName>
</protein>
<feature type="compositionally biased region" description="Polar residues" evidence="1">
    <location>
        <begin position="70"/>
        <end position="83"/>
    </location>
</feature>
<feature type="region of interest" description="Disordered" evidence="1">
    <location>
        <begin position="70"/>
        <end position="97"/>
    </location>
</feature>
<reference evidence="2" key="1">
    <citation type="journal article" date="2022" name="Int. J. Mol. Sci.">
        <title>Draft Genome of Tanacetum Coccineum: Genomic Comparison of Closely Related Tanacetum-Family Plants.</title>
        <authorList>
            <person name="Yamashiro T."/>
            <person name="Shiraishi A."/>
            <person name="Nakayama K."/>
            <person name="Satake H."/>
        </authorList>
    </citation>
    <scope>NUCLEOTIDE SEQUENCE</scope>
</reference>
<reference evidence="2" key="2">
    <citation type="submission" date="2022-01" db="EMBL/GenBank/DDBJ databases">
        <authorList>
            <person name="Yamashiro T."/>
            <person name="Shiraishi A."/>
            <person name="Satake H."/>
            <person name="Nakayama K."/>
        </authorList>
    </citation>
    <scope>NUCLEOTIDE SEQUENCE</scope>
</reference>
<comment type="caution">
    <text evidence="2">The sequence shown here is derived from an EMBL/GenBank/DDBJ whole genome shotgun (WGS) entry which is preliminary data.</text>
</comment>
<proteinExistence type="predicted"/>
<dbReference type="Proteomes" id="UP001151760">
    <property type="component" value="Unassembled WGS sequence"/>
</dbReference>
<accession>A0ABQ5GZ61</accession>
<gene>
    <name evidence="2" type="ORF">Tco_1054941</name>
</gene>
<evidence type="ECO:0000256" key="1">
    <source>
        <dbReference type="SAM" id="MobiDB-lite"/>
    </source>
</evidence>